<dbReference type="InterPro" id="IPR001029">
    <property type="entry name" value="Flagellin_N"/>
</dbReference>
<feature type="domain" description="Flagellin N-terminal" evidence="6">
    <location>
        <begin position="3"/>
        <end position="141"/>
    </location>
</feature>
<dbReference type="Pfam" id="PF00669">
    <property type="entry name" value="Flagellin_N"/>
    <property type="match status" value="1"/>
</dbReference>
<dbReference type="GO" id="GO:0071973">
    <property type="term" value="P:bacterial-type flagellum-dependent cell motility"/>
    <property type="evidence" value="ECO:0007669"/>
    <property type="project" value="InterPro"/>
</dbReference>
<dbReference type="AlphaFoldDB" id="A0A1C4FKZ0"/>
<keyword evidence="8" id="KW-1185">Reference proteome</keyword>
<gene>
    <name evidence="7" type="ORF">GA0061070_103824</name>
</gene>
<sequence>MRISTQMMYEQNMRGVTNAQSKWLSYGEQMSTGQRVNRPSDDPIAASQAVVISQAQAQNTQYATARTFAEQKVSLEESVLQQVTTAVQGAQSTIVEAGSGSLSDDDRASLASKLQGYRDQLLNLANSTDGNGRYIFGGYKTETAPYDSTGTYSGGAQNITQQVDASRSMVIAHTGDEIFNHITSNATPEPTDPATGAPGTSETNLFKMLDTAIAALNTPVSGNDTAKATAQAAVDKTSRGLTNSLNNVLTVRAQLGTQLNELDSLDSLGNDRSLGLTQQKSDLVDVDWNSVISSYTMQQAALQASYKAFSDMQGMSLFQVNK</sequence>
<dbReference type="GO" id="GO:0005576">
    <property type="term" value="C:extracellular region"/>
    <property type="evidence" value="ECO:0007669"/>
    <property type="project" value="UniProtKB-SubCell"/>
</dbReference>
<dbReference type="InterPro" id="IPR001492">
    <property type="entry name" value="Flagellin"/>
</dbReference>
<dbReference type="PANTHER" id="PTHR42792">
    <property type="entry name" value="FLAGELLIN"/>
    <property type="match status" value="1"/>
</dbReference>
<dbReference type="GO" id="GO:0005198">
    <property type="term" value="F:structural molecule activity"/>
    <property type="evidence" value="ECO:0007669"/>
    <property type="project" value="InterPro"/>
</dbReference>
<keyword evidence="4" id="KW-0964">Secreted</keyword>
<reference evidence="8" key="1">
    <citation type="submission" date="2016-08" db="EMBL/GenBank/DDBJ databases">
        <authorList>
            <person name="Varghese N."/>
            <person name="Submissions Spin"/>
        </authorList>
    </citation>
    <scope>NUCLEOTIDE SEQUENCE [LARGE SCALE GENOMIC DNA]</scope>
    <source>
        <strain evidence="8">REICA_142</strain>
    </source>
</reference>
<name>A0A1C4FKZ0_9ENTR</name>
<proteinExistence type="inferred from homology"/>
<dbReference type="RefSeq" id="WP_090137260.1">
    <property type="nucleotide sequence ID" value="NZ_FMBC01000038.1"/>
</dbReference>
<dbReference type="Gene3D" id="1.20.1330.10">
    <property type="entry name" value="f41 fragment of flagellin, N-terminal domain"/>
    <property type="match status" value="1"/>
</dbReference>
<dbReference type="NCBIfam" id="TIGR02550">
    <property type="entry name" value="flagell_flgL"/>
    <property type="match status" value="1"/>
</dbReference>
<evidence type="ECO:0000313" key="8">
    <source>
        <dbReference type="Proteomes" id="UP000198515"/>
    </source>
</evidence>
<evidence type="ECO:0000256" key="2">
    <source>
        <dbReference type="ARBA" id="ARBA00004613"/>
    </source>
</evidence>
<comment type="similarity">
    <text evidence="3">Belongs to the bacterial flagellin family.</text>
</comment>
<keyword evidence="5" id="KW-0975">Bacterial flagellum</keyword>
<dbReference type="SUPFAM" id="SSF64518">
    <property type="entry name" value="Phase 1 flagellin"/>
    <property type="match status" value="1"/>
</dbReference>
<dbReference type="Proteomes" id="UP000198515">
    <property type="component" value="Unassembled WGS sequence"/>
</dbReference>
<dbReference type="InterPro" id="IPR013384">
    <property type="entry name" value="Flagell_FlgL"/>
</dbReference>
<dbReference type="EMBL" id="FMBC01000038">
    <property type="protein sequence ID" value="SCC56504.1"/>
    <property type="molecule type" value="Genomic_DNA"/>
</dbReference>
<accession>A0A1C4FKZ0</accession>
<evidence type="ECO:0000313" key="7">
    <source>
        <dbReference type="EMBL" id="SCC56504.1"/>
    </source>
</evidence>
<dbReference type="OrthoDB" id="9768249at2"/>
<organism evidence="7 8">
    <name type="scientific">Kosakonia oryziphila</name>
    <dbReference type="NCBI Taxonomy" id="1005667"/>
    <lineage>
        <taxon>Bacteria</taxon>
        <taxon>Pseudomonadati</taxon>
        <taxon>Pseudomonadota</taxon>
        <taxon>Gammaproteobacteria</taxon>
        <taxon>Enterobacterales</taxon>
        <taxon>Enterobacteriaceae</taxon>
        <taxon>Kosakonia</taxon>
    </lineage>
</organism>
<dbReference type="GO" id="GO:0009424">
    <property type="term" value="C:bacterial-type flagellum hook"/>
    <property type="evidence" value="ECO:0007669"/>
    <property type="project" value="InterPro"/>
</dbReference>
<evidence type="ECO:0000256" key="5">
    <source>
        <dbReference type="ARBA" id="ARBA00023143"/>
    </source>
</evidence>
<keyword evidence="7" id="KW-0966">Cell projection</keyword>
<evidence type="ECO:0000256" key="1">
    <source>
        <dbReference type="ARBA" id="ARBA00004365"/>
    </source>
</evidence>
<evidence type="ECO:0000259" key="6">
    <source>
        <dbReference type="Pfam" id="PF00669"/>
    </source>
</evidence>
<keyword evidence="7" id="KW-0969">Cilium</keyword>
<protein>
    <submittedName>
        <fullName evidence="7">Flagellar hook-associated protein 3 FlgL</fullName>
    </submittedName>
</protein>
<dbReference type="PANTHER" id="PTHR42792:SF1">
    <property type="entry name" value="FLAGELLAR HOOK-ASSOCIATED PROTEIN 3"/>
    <property type="match status" value="1"/>
</dbReference>
<evidence type="ECO:0000256" key="3">
    <source>
        <dbReference type="ARBA" id="ARBA00005709"/>
    </source>
</evidence>
<comment type="subcellular location">
    <subcellularLocation>
        <location evidence="1">Bacterial flagellum</location>
    </subcellularLocation>
    <subcellularLocation>
        <location evidence="2">Secreted</location>
    </subcellularLocation>
</comment>
<evidence type="ECO:0000256" key="4">
    <source>
        <dbReference type="ARBA" id="ARBA00022525"/>
    </source>
</evidence>
<keyword evidence="7" id="KW-0282">Flagellum</keyword>